<dbReference type="GO" id="GO:0006581">
    <property type="term" value="P:acetylcholine catabolic process"/>
    <property type="evidence" value="ECO:0007669"/>
    <property type="project" value="TreeGrafter"/>
</dbReference>
<evidence type="ECO:0000256" key="4">
    <source>
        <dbReference type="ARBA" id="ARBA00023157"/>
    </source>
</evidence>
<dbReference type="EMBL" id="AF052508">
    <property type="protein sequence ID" value="AAC05785.1"/>
    <property type="molecule type" value="mRNA"/>
</dbReference>
<dbReference type="PRINTS" id="PR00878">
    <property type="entry name" value="CHOLNESTRASE"/>
</dbReference>
<evidence type="ECO:0000256" key="3">
    <source>
        <dbReference type="ARBA" id="ARBA00022801"/>
    </source>
</evidence>
<evidence type="ECO:0000256" key="2">
    <source>
        <dbReference type="ARBA" id="ARBA00022487"/>
    </source>
</evidence>
<dbReference type="GO" id="GO:0005615">
    <property type="term" value="C:extracellular space"/>
    <property type="evidence" value="ECO:0007669"/>
    <property type="project" value="TreeGrafter"/>
</dbReference>
<evidence type="ECO:0000259" key="7">
    <source>
        <dbReference type="Pfam" id="PF00135"/>
    </source>
</evidence>
<dbReference type="Gene3D" id="3.40.50.1820">
    <property type="entry name" value="alpha/beta hydrolase"/>
    <property type="match status" value="1"/>
</dbReference>
<feature type="active site" description="Charge relay system" evidence="5">
    <location>
        <position position="488"/>
    </location>
</feature>
<feature type="chain" id="PRO_5004159172" evidence="6">
    <location>
        <begin position="24"/>
        <end position="582"/>
    </location>
</feature>
<evidence type="ECO:0000256" key="5">
    <source>
        <dbReference type="PIRSR" id="PIRSR600997-1"/>
    </source>
</evidence>
<dbReference type="PANTHER" id="PTHR43918">
    <property type="entry name" value="ACETYLCHOLINESTERASE"/>
    <property type="match status" value="1"/>
</dbReference>
<sequence length="582" mass="64766">FGTRMGLPARLLLAICVFSTSAADDGPTVVLSSGTKIHGIYMDVNGQTVSAYLGVPFATAERFAMPTLTETYGGDIEALQLSKTCFQTKDETYPGFDGAEMWNPPTELSEDCLSLNIWVPENPDGNVIVWIYGGGFFSGSPSLALYNGSVLAGKTNAVVVNVNYRVGPFGFFYLGANSKAPGNVGLLDQTALKWIHNNIEYFKGDPSKVTLFGESAGGTSVTSHLLAPDSHSLFSKIIVNSGSIHNVWATRSPCTMLHISMKTAKALGCVENYEIKPIREAEGRCTVLGADADTIYECMKEKTPEKIQSEGNSDAIYAEMLPMEWPFGPITYDDNYFKGEVRRKLFSGEFKTDVSAIFGTVKDEGTFWLPYYLSESGFSFFPDQDSDSEANAAKIDEANYTASMQAFEGYFGKSSKAIEILKEGFKDLGDVQTMYRDGVARFVGDFFFTCNLVEFVDHVTQKISEAYMYYFKARSSANPWPKWMGVMHGYEIEYEFGYPFINSTAYKEVDKDRTISEEFMQLIKEFVKNGKFDDEWPKYEGGKVMVIEDDASRKIEDKDIQQKYCKIINDARQALIDEAKGN</sequence>
<evidence type="ECO:0000313" key="8">
    <source>
        <dbReference type="EMBL" id="AAC05785.1"/>
    </source>
</evidence>
<dbReference type="InterPro" id="IPR050654">
    <property type="entry name" value="AChE-related_enzymes"/>
</dbReference>
<dbReference type="InterPro" id="IPR002018">
    <property type="entry name" value="CarbesteraseB"/>
</dbReference>
<proteinExistence type="evidence at transcript level"/>
<feature type="domain" description="Carboxylesterase type B" evidence="7">
    <location>
        <begin position="28"/>
        <end position="552"/>
    </location>
</feature>
<dbReference type="ESTHER" id="nipbr-ACHEB">
    <property type="family name" value="ACHE"/>
</dbReference>
<dbReference type="GO" id="GO:0005886">
    <property type="term" value="C:plasma membrane"/>
    <property type="evidence" value="ECO:0007669"/>
    <property type="project" value="TreeGrafter"/>
</dbReference>
<feature type="non-terminal residue" evidence="8">
    <location>
        <position position="1"/>
    </location>
</feature>
<reference evidence="8" key="1">
    <citation type="submission" date="1998-03" db="EMBL/GenBank/DDBJ databases">
        <title>Secreted acetylcholinesterase B.</title>
        <authorList>
            <person name="Smith A.M."/>
            <person name="Chacon M.R."/>
            <person name="Hussein A.S."/>
            <person name="Selkirk M.E."/>
        </authorList>
    </citation>
    <scope>NUCLEOTIDE SEQUENCE</scope>
</reference>
<accession>O61587</accession>
<dbReference type="GO" id="GO:0003990">
    <property type="term" value="F:acetylcholinesterase activity"/>
    <property type="evidence" value="ECO:0007669"/>
    <property type="project" value="TreeGrafter"/>
</dbReference>
<feature type="active site" description="Charge relay system" evidence="5">
    <location>
        <position position="364"/>
    </location>
</feature>
<feature type="signal peptide" evidence="6">
    <location>
        <begin position="1"/>
        <end position="23"/>
    </location>
</feature>
<feature type="active site" description="Acyl-ester intermediate" evidence="5">
    <location>
        <position position="215"/>
    </location>
</feature>
<keyword evidence="4" id="KW-1015">Disulfide bond</keyword>
<dbReference type="PANTHER" id="PTHR43918:SF15">
    <property type="entry name" value="CARBOXYLIC ESTER HYDROLASE"/>
    <property type="match status" value="1"/>
</dbReference>
<keyword evidence="6" id="KW-0732">Signal</keyword>
<dbReference type="InterPro" id="IPR000997">
    <property type="entry name" value="Cholinesterase"/>
</dbReference>
<protein>
    <submittedName>
        <fullName evidence="8">Acetylcholinesterase B</fullName>
    </submittedName>
</protein>
<evidence type="ECO:0000256" key="1">
    <source>
        <dbReference type="ARBA" id="ARBA00005964"/>
    </source>
</evidence>
<keyword evidence="3" id="KW-0378">Hydrolase</keyword>
<dbReference type="InterPro" id="IPR029058">
    <property type="entry name" value="AB_hydrolase_fold"/>
</dbReference>
<dbReference type="GO" id="GO:0019695">
    <property type="term" value="P:choline metabolic process"/>
    <property type="evidence" value="ECO:0007669"/>
    <property type="project" value="TreeGrafter"/>
</dbReference>
<name>O61587_NIPBR</name>
<dbReference type="AlphaFoldDB" id="O61587"/>
<dbReference type="Pfam" id="PF00135">
    <property type="entry name" value="COesterase"/>
    <property type="match status" value="1"/>
</dbReference>
<keyword evidence="2" id="KW-0719">Serine esterase</keyword>
<dbReference type="SUPFAM" id="SSF53474">
    <property type="entry name" value="alpha/beta-Hydrolases"/>
    <property type="match status" value="1"/>
</dbReference>
<comment type="similarity">
    <text evidence="1">Belongs to the type-B carboxylesterase/lipase family.</text>
</comment>
<dbReference type="MEROPS" id="S09.980"/>
<evidence type="ECO:0000256" key="6">
    <source>
        <dbReference type="SAM" id="SignalP"/>
    </source>
</evidence>
<organism evidence="8">
    <name type="scientific">Nippostrongylus brasiliensis</name>
    <name type="common">Rat hookworm</name>
    <dbReference type="NCBI Taxonomy" id="27835"/>
    <lineage>
        <taxon>Eukaryota</taxon>
        <taxon>Metazoa</taxon>
        <taxon>Ecdysozoa</taxon>
        <taxon>Nematoda</taxon>
        <taxon>Chromadorea</taxon>
        <taxon>Rhabditida</taxon>
        <taxon>Rhabditina</taxon>
        <taxon>Rhabditomorpha</taxon>
        <taxon>Strongyloidea</taxon>
        <taxon>Heligmosomidae</taxon>
        <taxon>Nippostrongylus</taxon>
    </lineage>
</organism>